<sequence length="280" mass="31009">MFQKTVLGALVVAAAAAAVLVVKELRDRRSEEDEEDQRENDGEDVAADDDDEIHFVEIKDGSEENKSSAHLDGVKMDDSDDEDDDDDVEIHKFDSADHHEEDVKEEPEEAEESEEKKAAAPQVNEEEGPHEIPISDGDEEAPAADEEEPDTEAETDAGSDDEQEEDFSDEVKEVAELYPYLKPAFIKEILDRNDAYNAQFPEDTLVCAVHHVKFADLHSLLHFEGILNDAGYTCTHQEDGSVQASKRFFVEDGAIISDILNVANQAVALGGTYQDCDLVQ</sequence>
<gene>
    <name evidence="2" type="ORF">MOZ60_04855</name>
</gene>
<feature type="compositionally biased region" description="Basic and acidic residues" evidence="1">
    <location>
        <begin position="53"/>
        <end position="77"/>
    </location>
</feature>
<organism evidence="2 3">
    <name type="scientific">Grylomicrobium aquisgranensis</name>
    <dbReference type="NCBI Taxonomy" id="2926318"/>
    <lineage>
        <taxon>Bacteria</taxon>
        <taxon>Bacillati</taxon>
        <taxon>Bacillota</taxon>
        <taxon>Erysipelotrichia</taxon>
        <taxon>Erysipelotrichales</taxon>
        <taxon>Erysipelotrichaceae</taxon>
        <taxon>Grylomicrobium</taxon>
    </lineage>
</organism>
<name>A0AB35U180_9FIRM</name>
<accession>A0AB35U180</accession>
<reference evidence="2 3" key="1">
    <citation type="submission" date="2022-03" db="EMBL/GenBank/DDBJ databases">
        <title>Novel taxa within the pig intestine.</title>
        <authorList>
            <person name="Wylensek D."/>
            <person name="Bishof K."/>
            <person name="Afrizal A."/>
            <person name="Clavel T."/>
        </authorList>
    </citation>
    <scope>NUCLEOTIDE SEQUENCE [LARGE SCALE GENOMIC DNA]</scope>
    <source>
        <strain evidence="2 3">CLA-KB-P133</strain>
    </source>
</reference>
<feature type="compositionally biased region" description="Acidic residues" evidence="1">
    <location>
        <begin position="136"/>
        <end position="168"/>
    </location>
</feature>
<protein>
    <submittedName>
        <fullName evidence="2">Uncharacterized protein</fullName>
    </submittedName>
</protein>
<feature type="compositionally biased region" description="Acidic residues" evidence="1">
    <location>
        <begin position="32"/>
        <end position="52"/>
    </location>
</feature>
<evidence type="ECO:0000256" key="1">
    <source>
        <dbReference type="SAM" id="MobiDB-lite"/>
    </source>
</evidence>
<feature type="region of interest" description="Disordered" evidence="1">
    <location>
        <begin position="26"/>
        <end position="169"/>
    </location>
</feature>
<evidence type="ECO:0000313" key="3">
    <source>
        <dbReference type="Proteomes" id="UP001286174"/>
    </source>
</evidence>
<evidence type="ECO:0000313" key="2">
    <source>
        <dbReference type="EMBL" id="MDX8419423.1"/>
    </source>
</evidence>
<feature type="compositionally biased region" description="Basic and acidic residues" evidence="1">
    <location>
        <begin position="89"/>
        <end position="102"/>
    </location>
</feature>
<keyword evidence="3" id="KW-1185">Reference proteome</keyword>
<feature type="compositionally biased region" description="Acidic residues" evidence="1">
    <location>
        <begin position="78"/>
        <end position="88"/>
    </location>
</feature>
<dbReference type="EMBL" id="JALBUR010000008">
    <property type="protein sequence ID" value="MDX8419423.1"/>
    <property type="molecule type" value="Genomic_DNA"/>
</dbReference>
<comment type="caution">
    <text evidence="2">The sequence shown here is derived from an EMBL/GenBank/DDBJ whole genome shotgun (WGS) entry which is preliminary data.</text>
</comment>
<dbReference type="AlphaFoldDB" id="A0AB35U180"/>
<feature type="compositionally biased region" description="Acidic residues" evidence="1">
    <location>
        <begin position="103"/>
        <end position="113"/>
    </location>
</feature>
<dbReference type="RefSeq" id="WP_370595856.1">
    <property type="nucleotide sequence ID" value="NZ_JALBUR010000008.1"/>
</dbReference>
<dbReference type="Proteomes" id="UP001286174">
    <property type="component" value="Unassembled WGS sequence"/>
</dbReference>
<proteinExistence type="predicted"/>